<keyword evidence="3" id="KW-1185">Reference proteome</keyword>
<organism evidence="2 3">
    <name type="scientific">Chelativorans salis</name>
    <dbReference type="NCBI Taxonomy" id="2978478"/>
    <lineage>
        <taxon>Bacteria</taxon>
        <taxon>Pseudomonadati</taxon>
        <taxon>Pseudomonadota</taxon>
        <taxon>Alphaproteobacteria</taxon>
        <taxon>Hyphomicrobiales</taxon>
        <taxon>Phyllobacteriaceae</taxon>
        <taxon>Chelativorans</taxon>
    </lineage>
</organism>
<name>A0ABT2LTX6_9HYPH</name>
<proteinExistence type="predicted"/>
<keyword evidence="1" id="KW-1133">Transmembrane helix</keyword>
<keyword evidence="1" id="KW-0472">Membrane</keyword>
<reference evidence="2 3" key="1">
    <citation type="submission" date="2022-09" db="EMBL/GenBank/DDBJ databases">
        <title>Chelativorans salina sp. nov., a novel slightly halophilic bacterium isolated from a saline lake sediment enrichment.</title>
        <authorList>
            <person name="Gao L."/>
            <person name="Fang B.-Z."/>
            <person name="Li W.-J."/>
        </authorList>
    </citation>
    <scope>NUCLEOTIDE SEQUENCE [LARGE SCALE GENOMIC DNA]</scope>
    <source>
        <strain evidence="2 3">EGI FJ00035</strain>
    </source>
</reference>
<protein>
    <submittedName>
        <fullName evidence="2">Uncharacterized protein</fullName>
    </submittedName>
</protein>
<dbReference type="Proteomes" id="UP001320831">
    <property type="component" value="Unassembled WGS sequence"/>
</dbReference>
<evidence type="ECO:0000313" key="3">
    <source>
        <dbReference type="Proteomes" id="UP001320831"/>
    </source>
</evidence>
<evidence type="ECO:0000313" key="2">
    <source>
        <dbReference type="EMBL" id="MCT7377985.1"/>
    </source>
</evidence>
<sequence length="86" mass="9338">MPTAIAAIGYYILAYLLMNLAAFAVVARSSAWRGRDEIDVVTGLGQIAPWTSAAFTLALLSLAKSAIRPPRQPWFYCSVPLCSSKF</sequence>
<comment type="caution">
    <text evidence="2">The sequence shown here is derived from an EMBL/GenBank/DDBJ whole genome shotgun (WGS) entry which is preliminary data.</text>
</comment>
<feature type="transmembrane region" description="Helical" evidence="1">
    <location>
        <begin position="7"/>
        <end position="27"/>
    </location>
</feature>
<keyword evidence="1" id="KW-0812">Transmembrane</keyword>
<gene>
    <name evidence="2" type="ORF">N5A92_23485</name>
</gene>
<accession>A0ABT2LTX6</accession>
<dbReference type="EMBL" id="JAOCZP010000010">
    <property type="protein sequence ID" value="MCT7377985.1"/>
    <property type="molecule type" value="Genomic_DNA"/>
</dbReference>
<evidence type="ECO:0000256" key="1">
    <source>
        <dbReference type="SAM" id="Phobius"/>
    </source>
</evidence>